<dbReference type="EMBL" id="CAADRP010001585">
    <property type="protein sequence ID" value="VFU42695.1"/>
    <property type="molecule type" value="Genomic_DNA"/>
</dbReference>
<evidence type="ECO:0000313" key="1">
    <source>
        <dbReference type="EMBL" id="VFU42695.1"/>
    </source>
</evidence>
<reference evidence="1" key="1">
    <citation type="submission" date="2019-03" db="EMBL/GenBank/DDBJ databases">
        <authorList>
            <person name="Mank J."/>
            <person name="Almeida P."/>
        </authorList>
    </citation>
    <scope>NUCLEOTIDE SEQUENCE</scope>
    <source>
        <strain evidence="1">78183</strain>
    </source>
</reference>
<gene>
    <name evidence="1" type="ORF">SVIM_LOCUS258687</name>
</gene>
<protein>
    <submittedName>
        <fullName evidence="1">Uncharacterized protein</fullName>
    </submittedName>
</protein>
<proteinExistence type="predicted"/>
<sequence>MQNLSYNMFPVDDYLDTIASAMFSQLRVEKLKKKHHNGSPRTLAKQNSLLTSVCHDCLRSRKAASGRDNETQLPGRVHALEDLFN</sequence>
<dbReference type="AlphaFoldDB" id="A0A6N2LZC0"/>
<organism evidence="1">
    <name type="scientific">Salix viminalis</name>
    <name type="common">Common osier</name>
    <name type="synonym">Basket willow</name>
    <dbReference type="NCBI Taxonomy" id="40686"/>
    <lineage>
        <taxon>Eukaryota</taxon>
        <taxon>Viridiplantae</taxon>
        <taxon>Streptophyta</taxon>
        <taxon>Embryophyta</taxon>
        <taxon>Tracheophyta</taxon>
        <taxon>Spermatophyta</taxon>
        <taxon>Magnoliopsida</taxon>
        <taxon>eudicotyledons</taxon>
        <taxon>Gunneridae</taxon>
        <taxon>Pentapetalae</taxon>
        <taxon>rosids</taxon>
        <taxon>fabids</taxon>
        <taxon>Malpighiales</taxon>
        <taxon>Salicaceae</taxon>
        <taxon>Saliceae</taxon>
        <taxon>Salix</taxon>
    </lineage>
</organism>
<name>A0A6N2LZC0_SALVM</name>
<accession>A0A6N2LZC0</accession>